<dbReference type="RefSeq" id="WP_074953153.1">
    <property type="nucleotide sequence ID" value="NZ_FPBV01000012.1"/>
</dbReference>
<keyword evidence="2" id="KW-0812">Transmembrane</keyword>
<dbReference type="InterPro" id="IPR024232">
    <property type="entry name" value="SpoIIIAH"/>
</dbReference>
<evidence type="ECO:0000256" key="1">
    <source>
        <dbReference type="SAM" id="MobiDB-lite"/>
    </source>
</evidence>
<dbReference type="eggNOG" id="ENOG5033FWQ">
    <property type="taxonomic scope" value="Bacteria"/>
</dbReference>
<dbReference type="STRING" id="392015.SAMN05421543_11291"/>
<dbReference type="Proteomes" id="UP000183508">
    <property type="component" value="Unassembled WGS sequence"/>
</dbReference>
<gene>
    <name evidence="3" type="ORF">SAMN05421543_11291</name>
</gene>
<feature type="compositionally biased region" description="Low complexity" evidence="1">
    <location>
        <begin position="51"/>
        <end position="106"/>
    </location>
</feature>
<dbReference type="EMBL" id="FPBV01000012">
    <property type="protein sequence ID" value="SFU89911.1"/>
    <property type="molecule type" value="Genomic_DNA"/>
</dbReference>
<keyword evidence="2" id="KW-1133">Transmembrane helix</keyword>
<organism evidence="3 4">
    <name type="scientific">Alicyclobacillus macrosporangiidus</name>
    <dbReference type="NCBI Taxonomy" id="392015"/>
    <lineage>
        <taxon>Bacteria</taxon>
        <taxon>Bacillati</taxon>
        <taxon>Bacillota</taxon>
        <taxon>Bacilli</taxon>
        <taxon>Bacillales</taxon>
        <taxon>Alicyclobacillaceae</taxon>
        <taxon>Alicyclobacillus</taxon>
    </lineage>
</organism>
<name>A0A1I7JXP0_9BACL</name>
<feature type="transmembrane region" description="Helical" evidence="2">
    <location>
        <begin position="7"/>
        <end position="25"/>
    </location>
</feature>
<dbReference type="Pfam" id="PF12685">
    <property type="entry name" value="SpoIIIAH"/>
    <property type="match status" value="1"/>
</dbReference>
<feature type="compositionally biased region" description="Polar residues" evidence="1">
    <location>
        <begin position="34"/>
        <end position="50"/>
    </location>
</feature>
<dbReference type="OrthoDB" id="2939102at2"/>
<dbReference type="AlphaFoldDB" id="A0A1I7JXP0"/>
<evidence type="ECO:0000313" key="4">
    <source>
        <dbReference type="Proteomes" id="UP000183508"/>
    </source>
</evidence>
<proteinExistence type="predicted"/>
<evidence type="ECO:0000313" key="3">
    <source>
        <dbReference type="EMBL" id="SFU89911.1"/>
    </source>
</evidence>
<keyword evidence="4" id="KW-1185">Reference proteome</keyword>
<dbReference type="Gene3D" id="1.10.287.4300">
    <property type="entry name" value="Stage III sporulation protein AH-like"/>
    <property type="match status" value="1"/>
</dbReference>
<evidence type="ECO:0000256" key="2">
    <source>
        <dbReference type="SAM" id="Phobius"/>
    </source>
</evidence>
<accession>A0A1I7JXP0</accession>
<feature type="region of interest" description="Disordered" evidence="1">
    <location>
        <begin position="34"/>
        <end position="106"/>
    </location>
</feature>
<dbReference type="InterPro" id="IPR038503">
    <property type="entry name" value="SpoIIIAH_sf"/>
</dbReference>
<sequence length="223" mass="23135">MVKRQTVWLSTMMVLSLMLIGYYTMNNDGGLTATKNPDGSSVATSATPPDSGQSSQSSQTSGTGTTGATSQSGTSQTGTGSQAGTSGQTSTTGTGTSQAGGTASSSSDWYVNMETQLEQQYAQQVDTYNQVISNSSASADQIGQAKQKLEQLQTLVGNLETARDRVLGQGYKDCVIIPDASGQKAVVYVKTDKLTAQQAVSIVNVVSQQLNLPVVNVTVQAKA</sequence>
<protein>
    <submittedName>
        <fullName evidence="3">Stage III sporulation protein AH</fullName>
    </submittedName>
</protein>
<reference evidence="4" key="1">
    <citation type="submission" date="2016-10" db="EMBL/GenBank/DDBJ databases">
        <authorList>
            <person name="Varghese N."/>
        </authorList>
    </citation>
    <scope>NUCLEOTIDE SEQUENCE [LARGE SCALE GENOMIC DNA]</scope>
    <source>
        <strain evidence="4">DSM 17980</strain>
    </source>
</reference>
<keyword evidence="2" id="KW-0472">Membrane</keyword>